<comment type="caution">
    <text evidence="1">The sequence shown here is derived from an EMBL/GenBank/DDBJ whole genome shotgun (WGS) entry which is preliminary data.</text>
</comment>
<evidence type="ECO:0000313" key="1">
    <source>
        <dbReference type="EMBL" id="KAF5332324.1"/>
    </source>
</evidence>
<accession>A0A8H5FD05</accession>
<evidence type="ECO:0000313" key="2">
    <source>
        <dbReference type="Proteomes" id="UP000559256"/>
    </source>
</evidence>
<sequence>MNYRSGQGFLDLLSRLVGTETEKFPDDIRMVPNPVWDVMNSSAKGPLLPGQRVAQRNCDTMRTALLTAFVWHTLLAFYGEIDTNKVPMKLKDTTGNSDFVKEAWRRAQREASPALAAQLKEARKKTKEEVKEYRRTAQRRMPNQGLEARQATTQEDMRQQIGSRRQLHGTLTGSPEHLTLLTVGLPEPGFTRSLYLLYQLKTLDKNPDYDYLLVRSKPEFQTDRALIFPPEMATVKILLRNNLRVAVCRYAPKDTDVPCGTA</sequence>
<reference evidence="1 2" key="1">
    <citation type="journal article" date="2020" name="ISME J.">
        <title>Uncovering the hidden diversity of litter-decomposition mechanisms in mushroom-forming fungi.</title>
        <authorList>
            <person name="Floudas D."/>
            <person name="Bentzer J."/>
            <person name="Ahren D."/>
            <person name="Johansson T."/>
            <person name="Persson P."/>
            <person name="Tunlid A."/>
        </authorList>
    </citation>
    <scope>NUCLEOTIDE SEQUENCE [LARGE SCALE GENOMIC DNA]</scope>
    <source>
        <strain evidence="1 2">CBS 291.85</strain>
    </source>
</reference>
<dbReference type="EMBL" id="JAACJM010000312">
    <property type="protein sequence ID" value="KAF5332324.1"/>
    <property type="molecule type" value="Genomic_DNA"/>
</dbReference>
<proteinExistence type="predicted"/>
<organism evidence="1 2">
    <name type="scientific">Tetrapyrgos nigripes</name>
    <dbReference type="NCBI Taxonomy" id="182062"/>
    <lineage>
        <taxon>Eukaryota</taxon>
        <taxon>Fungi</taxon>
        <taxon>Dikarya</taxon>
        <taxon>Basidiomycota</taxon>
        <taxon>Agaricomycotina</taxon>
        <taxon>Agaricomycetes</taxon>
        <taxon>Agaricomycetidae</taxon>
        <taxon>Agaricales</taxon>
        <taxon>Marasmiineae</taxon>
        <taxon>Marasmiaceae</taxon>
        <taxon>Tetrapyrgos</taxon>
    </lineage>
</organism>
<gene>
    <name evidence="1" type="ORF">D9758_016125</name>
</gene>
<keyword evidence="2" id="KW-1185">Reference proteome</keyword>
<dbReference type="AlphaFoldDB" id="A0A8H5FD05"/>
<dbReference type="Proteomes" id="UP000559256">
    <property type="component" value="Unassembled WGS sequence"/>
</dbReference>
<protein>
    <submittedName>
        <fullName evidence="1">Uncharacterized protein</fullName>
    </submittedName>
</protein>
<name>A0A8H5FD05_9AGAR</name>